<dbReference type="Proteomes" id="UP000688137">
    <property type="component" value="Unassembled WGS sequence"/>
</dbReference>
<dbReference type="EMBL" id="CAJJDM010000087">
    <property type="protein sequence ID" value="CAD8089747.1"/>
    <property type="molecule type" value="Genomic_DNA"/>
</dbReference>
<keyword evidence="1" id="KW-0812">Transmembrane</keyword>
<feature type="transmembrane region" description="Helical" evidence="1">
    <location>
        <begin position="40"/>
        <end position="59"/>
    </location>
</feature>
<proteinExistence type="predicted"/>
<evidence type="ECO:0000256" key="1">
    <source>
        <dbReference type="SAM" id="Phobius"/>
    </source>
</evidence>
<dbReference type="GO" id="GO:0005886">
    <property type="term" value="C:plasma membrane"/>
    <property type="evidence" value="ECO:0007669"/>
    <property type="project" value="TreeGrafter"/>
</dbReference>
<sequence>MQIYQQNIYYGESSNTALNVVVGSGILIALIYFNASMLRFFFLLLNFGFIVGLIISSMIQSSFYYQIETDFMFFPLTTSIFVSGAILGLN</sequence>
<accession>A0A8S1N9T0</accession>
<dbReference type="PANTHER" id="PTHR31247">
    <property type="entry name" value="TRANSMEMBRANE PROTEIN 198 FAMILY MEMBER"/>
    <property type="match status" value="1"/>
</dbReference>
<dbReference type="InterPro" id="IPR040236">
    <property type="entry name" value="TMEM198"/>
</dbReference>
<dbReference type="AlphaFoldDB" id="A0A8S1N9T0"/>
<organism evidence="2 3">
    <name type="scientific">Paramecium primaurelia</name>
    <dbReference type="NCBI Taxonomy" id="5886"/>
    <lineage>
        <taxon>Eukaryota</taxon>
        <taxon>Sar</taxon>
        <taxon>Alveolata</taxon>
        <taxon>Ciliophora</taxon>
        <taxon>Intramacronucleata</taxon>
        <taxon>Oligohymenophorea</taxon>
        <taxon>Peniculida</taxon>
        <taxon>Parameciidae</taxon>
        <taxon>Paramecium</taxon>
    </lineage>
</organism>
<reference evidence="2" key="1">
    <citation type="submission" date="2021-01" db="EMBL/GenBank/DDBJ databases">
        <authorList>
            <consortium name="Genoscope - CEA"/>
            <person name="William W."/>
        </authorList>
    </citation>
    <scope>NUCLEOTIDE SEQUENCE</scope>
</reference>
<evidence type="ECO:0000313" key="3">
    <source>
        <dbReference type="Proteomes" id="UP000688137"/>
    </source>
</evidence>
<evidence type="ECO:0008006" key="4">
    <source>
        <dbReference type="Google" id="ProtNLM"/>
    </source>
</evidence>
<dbReference type="PANTHER" id="PTHR31247:SF5">
    <property type="entry name" value="DUF4203 DOMAIN-CONTAINING PROTEIN"/>
    <property type="match status" value="1"/>
</dbReference>
<keyword evidence="3" id="KW-1185">Reference proteome</keyword>
<comment type="caution">
    <text evidence="2">The sequence shown here is derived from an EMBL/GenBank/DDBJ whole genome shotgun (WGS) entry which is preliminary data.</text>
</comment>
<feature type="transmembrane region" description="Helical" evidence="1">
    <location>
        <begin position="71"/>
        <end position="89"/>
    </location>
</feature>
<gene>
    <name evidence="2" type="ORF">PPRIM_AZ9-3.1.T0840095</name>
</gene>
<protein>
    <recommendedName>
        <fullName evidence="4">DUF4203 domain-containing protein</fullName>
    </recommendedName>
</protein>
<feature type="transmembrane region" description="Helical" evidence="1">
    <location>
        <begin position="16"/>
        <end position="33"/>
    </location>
</feature>
<keyword evidence="1" id="KW-0472">Membrane</keyword>
<name>A0A8S1N9T0_PARPR</name>
<keyword evidence="1" id="KW-1133">Transmembrane helix</keyword>
<evidence type="ECO:0000313" key="2">
    <source>
        <dbReference type="EMBL" id="CAD8089747.1"/>
    </source>
</evidence>